<evidence type="ECO:0000259" key="2">
    <source>
        <dbReference type="Pfam" id="PF19834"/>
    </source>
</evidence>
<feature type="compositionally biased region" description="Polar residues" evidence="1">
    <location>
        <begin position="17"/>
        <end position="36"/>
    </location>
</feature>
<organism evidence="3 4">
    <name type="scientific">Laetiporus sulphureus 93-53</name>
    <dbReference type="NCBI Taxonomy" id="1314785"/>
    <lineage>
        <taxon>Eukaryota</taxon>
        <taxon>Fungi</taxon>
        <taxon>Dikarya</taxon>
        <taxon>Basidiomycota</taxon>
        <taxon>Agaricomycotina</taxon>
        <taxon>Agaricomycetes</taxon>
        <taxon>Polyporales</taxon>
        <taxon>Laetiporus</taxon>
    </lineage>
</organism>
<evidence type="ECO:0000313" key="3">
    <source>
        <dbReference type="EMBL" id="KZT09223.1"/>
    </source>
</evidence>
<dbReference type="GeneID" id="63831288"/>
<proteinExistence type="predicted"/>
<accession>A0A165FN91</accession>
<keyword evidence="4" id="KW-1185">Reference proteome</keyword>
<feature type="region of interest" description="Disordered" evidence="1">
    <location>
        <begin position="1"/>
        <end position="44"/>
    </location>
</feature>
<reference evidence="3 4" key="1">
    <citation type="journal article" date="2016" name="Mol. Biol. Evol.">
        <title>Comparative Genomics of Early-Diverging Mushroom-Forming Fungi Provides Insights into the Origins of Lignocellulose Decay Capabilities.</title>
        <authorList>
            <person name="Nagy L.G."/>
            <person name="Riley R."/>
            <person name="Tritt A."/>
            <person name="Adam C."/>
            <person name="Daum C."/>
            <person name="Floudas D."/>
            <person name="Sun H."/>
            <person name="Yadav J.S."/>
            <person name="Pangilinan J."/>
            <person name="Larsson K.H."/>
            <person name="Matsuura K."/>
            <person name="Barry K."/>
            <person name="Labutti K."/>
            <person name="Kuo R."/>
            <person name="Ohm R.A."/>
            <person name="Bhattacharya S.S."/>
            <person name="Shirouzu T."/>
            <person name="Yoshinaga Y."/>
            <person name="Martin F.M."/>
            <person name="Grigoriev I.V."/>
            <person name="Hibbett D.S."/>
        </authorList>
    </citation>
    <scope>NUCLEOTIDE SEQUENCE [LARGE SCALE GENOMIC DNA]</scope>
    <source>
        <strain evidence="3 4">93-53</strain>
    </source>
</reference>
<dbReference type="EMBL" id="KV427612">
    <property type="protein sequence ID" value="KZT09223.1"/>
    <property type="molecule type" value="Genomic_DNA"/>
</dbReference>
<evidence type="ECO:0000313" key="4">
    <source>
        <dbReference type="Proteomes" id="UP000076871"/>
    </source>
</evidence>
<gene>
    <name evidence="3" type="ORF">LAESUDRAFT_810851</name>
</gene>
<dbReference type="AlphaFoldDB" id="A0A165FN91"/>
<feature type="domain" description="DUF6314" evidence="2">
    <location>
        <begin position="50"/>
        <end position="233"/>
    </location>
</feature>
<dbReference type="InterPro" id="IPR045632">
    <property type="entry name" value="DUF6314"/>
</dbReference>
<dbReference type="RefSeq" id="XP_040766963.1">
    <property type="nucleotide sequence ID" value="XM_040914260.1"/>
</dbReference>
<sequence length="234" mass="26405">MTEAQTSLRSPSHARQAFSSVISPLQSDRSASNTHTSHAHRDPGTLFRSLVGDWHVRRKIHHGRKSKGIDGRFEGTATFFLRAPTADKPEEGMQEYLYREHGTFTTATGTSFPAQMKYVYRYHPASTRISVWRVKPGASAALPDAGDVDDWFHDILLDSETSSDVRARASTWFADHRDAGSCAARGSEHLCVRDLYKPFYRFCFKGDELVEFGVGYEVSGPKKDYTSEAWYERS</sequence>
<dbReference type="OrthoDB" id="66881at2759"/>
<dbReference type="Pfam" id="PF19834">
    <property type="entry name" value="DUF6314"/>
    <property type="match status" value="1"/>
</dbReference>
<dbReference type="Proteomes" id="UP000076871">
    <property type="component" value="Unassembled WGS sequence"/>
</dbReference>
<name>A0A165FN91_9APHY</name>
<dbReference type="InParanoid" id="A0A165FN91"/>
<feature type="compositionally biased region" description="Polar residues" evidence="1">
    <location>
        <begin position="1"/>
        <end position="10"/>
    </location>
</feature>
<dbReference type="STRING" id="1314785.A0A165FN91"/>
<evidence type="ECO:0000256" key="1">
    <source>
        <dbReference type="SAM" id="MobiDB-lite"/>
    </source>
</evidence>
<protein>
    <recommendedName>
        <fullName evidence="2">DUF6314 domain-containing protein</fullName>
    </recommendedName>
</protein>